<evidence type="ECO:0000256" key="1">
    <source>
        <dbReference type="ARBA" id="ARBA00004442"/>
    </source>
</evidence>
<comment type="caution">
    <text evidence="8">The sequence shown here is derived from an EMBL/GenBank/DDBJ whole genome shotgun (WGS) entry which is preliminary data.</text>
</comment>
<dbReference type="Pfam" id="PF00593">
    <property type="entry name" value="TonB_dep_Rec_b-barrel"/>
    <property type="match status" value="1"/>
</dbReference>
<feature type="domain" description="TonB-dependent receptor plug" evidence="7">
    <location>
        <begin position="73"/>
        <end position="182"/>
    </location>
</feature>
<keyword evidence="5" id="KW-0732">Signal</keyword>
<dbReference type="InterPro" id="IPR012910">
    <property type="entry name" value="Plug_dom"/>
</dbReference>
<dbReference type="InterPro" id="IPR010104">
    <property type="entry name" value="TonB_rcpt_bac"/>
</dbReference>
<evidence type="ECO:0000259" key="7">
    <source>
        <dbReference type="Pfam" id="PF07715"/>
    </source>
</evidence>
<evidence type="ECO:0000256" key="5">
    <source>
        <dbReference type="SAM" id="SignalP"/>
    </source>
</evidence>
<comment type="similarity">
    <text evidence="4">Belongs to the TonB-dependent receptor family.</text>
</comment>
<dbReference type="Gene3D" id="2.40.170.20">
    <property type="entry name" value="TonB-dependent receptor, beta-barrel domain"/>
    <property type="match status" value="1"/>
</dbReference>
<dbReference type="Gene3D" id="2.170.130.10">
    <property type="entry name" value="TonB-dependent receptor, plug domain"/>
    <property type="match status" value="1"/>
</dbReference>
<evidence type="ECO:0000313" key="8">
    <source>
        <dbReference type="EMBL" id="MFC7292841.1"/>
    </source>
</evidence>
<gene>
    <name evidence="8" type="ORF">ACFQS8_14515</name>
</gene>
<dbReference type="InterPro" id="IPR037066">
    <property type="entry name" value="Plug_dom_sf"/>
</dbReference>
<reference evidence="9" key="1">
    <citation type="journal article" date="2019" name="Int. J. Syst. Evol. Microbiol.">
        <title>The Global Catalogue of Microorganisms (GCM) 10K type strain sequencing project: providing services to taxonomists for standard genome sequencing and annotation.</title>
        <authorList>
            <consortium name="The Broad Institute Genomics Platform"/>
            <consortium name="The Broad Institute Genome Sequencing Center for Infectious Disease"/>
            <person name="Wu L."/>
            <person name="Ma J."/>
        </authorList>
    </citation>
    <scope>NUCLEOTIDE SEQUENCE [LARGE SCALE GENOMIC DNA]</scope>
    <source>
        <strain evidence="9">CCUG 51308</strain>
    </source>
</reference>
<dbReference type="InterPro" id="IPR036942">
    <property type="entry name" value="Beta-barrel_TonB_sf"/>
</dbReference>
<keyword evidence="4" id="KW-0798">TonB box</keyword>
<feature type="domain" description="TonB-dependent receptor-like beta-barrel" evidence="6">
    <location>
        <begin position="468"/>
        <end position="1034"/>
    </location>
</feature>
<dbReference type="SUPFAM" id="SSF56935">
    <property type="entry name" value="Porins"/>
    <property type="match status" value="1"/>
</dbReference>
<dbReference type="RefSeq" id="WP_382168679.1">
    <property type="nucleotide sequence ID" value="NZ_JBHTBR010000007.1"/>
</dbReference>
<name>A0ABW2IPK7_9PROT</name>
<organism evidence="8 9">
    <name type="scientific">Hirschia litorea</name>
    <dbReference type="NCBI Taxonomy" id="1199156"/>
    <lineage>
        <taxon>Bacteria</taxon>
        <taxon>Pseudomonadati</taxon>
        <taxon>Pseudomonadota</taxon>
        <taxon>Alphaproteobacteria</taxon>
        <taxon>Hyphomonadales</taxon>
        <taxon>Hyphomonadaceae</taxon>
        <taxon>Hirschia</taxon>
    </lineage>
</organism>
<keyword evidence="9" id="KW-1185">Reference proteome</keyword>
<evidence type="ECO:0000259" key="6">
    <source>
        <dbReference type="Pfam" id="PF00593"/>
    </source>
</evidence>
<accession>A0ABW2IPK7</accession>
<keyword evidence="2 4" id="KW-0472">Membrane</keyword>
<evidence type="ECO:0000256" key="3">
    <source>
        <dbReference type="ARBA" id="ARBA00023237"/>
    </source>
</evidence>
<protein>
    <submittedName>
        <fullName evidence="8">TonB-dependent receptor</fullName>
    </submittedName>
</protein>
<proteinExistence type="inferred from homology"/>
<dbReference type="PANTHER" id="PTHR40980">
    <property type="entry name" value="PLUG DOMAIN-CONTAINING PROTEIN"/>
    <property type="match status" value="1"/>
</dbReference>
<feature type="chain" id="PRO_5046086291" evidence="5">
    <location>
        <begin position="38"/>
        <end position="1072"/>
    </location>
</feature>
<sequence length="1072" mass="117402">MLKVNFENKSRISTRAAKALFWSASVAALGFGQVAWAQESEVAEEKVEDAKVLDTITVTGIRNSLASAQDIKRNSDTFVDAVTSEDIGALPDRSVTEALSRVPGVAISRFAAADDPDHFSIEGSGVVVRGLTFVRSEINGRDAFTANNGRALSFSDISPELLGSVQVFKNQSADLIEGGIAGSVNLVTRKPFDKTGQVIAGSIEGAYTDFREAASPTASLLYSNNWDTEIGRVGFLVSGVHSQLKTRSDGSQISSFQPRDDLADGRVWAPEGAVLRTQNYDRDRTGYSASAQWESKDEKILATVEYLRSEASTSWDEYVSEIATDNVGDTAFFLVPGTEFGFGGDDLFTHGTISAPTGWRDDQFSDPRTPIYGLQSNNIHRGNETETMTADSSFNIKWTPTERLSLNFDYQHVESTTDVVDHTIWASSFQDVSIDLRRDIPEIKFLAPTNAGDLIDCSGGISNNCPDYFNAPNDSFGAPSNSFWRAAMDHMQQSEGKQDAFRADVEYDLEDDFDWIRSVRFGARYSDREQTTRFSAFNWGALSEIWGNGGPVWFDETGQEDNGYFANYNWDNFQRSDVTTPDPRQFFQLNPAVNYGEASDFADSVVAAWLGEGAVAGGGGNGWRRLEDRPGVIAGTPFLPGEITDSTEQNTSFYAMINFGHDAPFGNGMTVEGNVGLRYVKTDVSTTGGAAFMPATTLPDDGSLGTSTNLSGSDCIPDRAEQEVSFFCELSPTERQAAYDFLDGASIDYVGDHDYEEILPSFNLKLGLTDTQIVRFAYSKALSRPDIGFLRGTFSVGAETQDDPRNPGVGVPDGYSNGFFGFTTSGGNPFLNPITSAQYDLSYEWYFDDVGSITATAFYKEIDDIIVAGSGDITLENNGQTFDVFVTNQPTNSDETAEVKGFELAYNQFFDDLPSPFDGIGVQATYTYIESTGVNPSVLNNTLGDPASNQATVDLGELPLQGLSKNNANLALIYEKDKISTRLAYSWRDEYLVTARDVITPFYPIFQEASGQLDGSFYYTLNENVKIGVQAANLLNEITVTESYLPNSDGRRGGRSWFQNDRRFTASARFNF</sequence>
<dbReference type="PANTHER" id="PTHR40980:SF3">
    <property type="entry name" value="TONB-DEPENDENT RECEPTOR-LIKE BETA-BARREL DOMAIN-CONTAINING PROTEIN"/>
    <property type="match status" value="1"/>
</dbReference>
<dbReference type="InterPro" id="IPR000531">
    <property type="entry name" value="Beta-barrel_TonB"/>
</dbReference>
<evidence type="ECO:0000256" key="2">
    <source>
        <dbReference type="ARBA" id="ARBA00023136"/>
    </source>
</evidence>
<comment type="subcellular location">
    <subcellularLocation>
        <location evidence="1 4">Cell outer membrane</location>
    </subcellularLocation>
</comment>
<keyword evidence="3" id="KW-0998">Cell outer membrane</keyword>
<dbReference type="NCBIfam" id="TIGR01782">
    <property type="entry name" value="TonB-Xanth-Caul"/>
    <property type="match status" value="1"/>
</dbReference>
<feature type="signal peptide" evidence="5">
    <location>
        <begin position="1"/>
        <end position="37"/>
    </location>
</feature>
<dbReference type="Proteomes" id="UP001596492">
    <property type="component" value="Unassembled WGS sequence"/>
</dbReference>
<dbReference type="Pfam" id="PF07715">
    <property type="entry name" value="Plug"/>
    <property type="match status" value="1"/>
</dbReference>
<evidence type="ECO:0000256" key="4">
    <source>
        <dbReference type="RuleBase" id="RU003357"/>
    </source>
</evidence>
<evidence type="ECO:0000313" key="9">
    <source>
        <dbReference type="Proteomes" id="UP001596492"/>
    </source>
</evidence>
<dbReference type="EMBL" id="JBHTBR010000007">
    <property type="protein sequence ID" value="MFC7292841.1"/>
    <property type="molecule type" value="Genomic_DNA"/>
</dbReference>
<keyword evidence="8" id="KW-0675">Receptor</keyword>